<keyword evidence="3" id="KW-1185">Reference proteome</keyword>
<protein>
    <submittedName>
        <fullName evidence="2">BQ5605_C009g05749 protein</fullName>
    </submittedName>
</protein>
<feature type="compositionally biased region" description="Low complexity" evidence="1">
    <location>
        <begin position="175"/>
        <end position="192"/>
    </location>
</feature>
<dbReference type="Proteomes" id="UP000249464">
    <property type="component" value="Unassembled WGS sequence"/>
</dbReference>
<feature type="region of interest" description="Disordered" evidence="1">
    <location>
        <begin position="260"/>
        <end position="295"/>
    </location>
</feature>
<accession>A0A2X0PG08</accession>
<feature type="compositionally biased region" description="Low complexity" evidence="1">
    <location>
        <begin position="47"/>
        <end position="68"/>
    </location>
</feature>
<evidence type="ECO:0000256" key="1">
    <source>
        <dbReference type="SAM" id="MobiDB-lite"/>
    </source>
</evidence>
<organism evidence="2 3">
    <name type="scientific">Microbotryum silenes-dioicae</name>
    <dbReference type="NCBI Taxonomy" id="796604"/>
    <lineage>
        <taxon>Eukaryota</taxon>
        <taxon>Fungi</taxon>
        <taxon>Dikarya</taxon>
        <taxon>Basidiomycota</taxon>
        <taxon>Pucciniomycotina</taxon>
        <taxon>Microbotryomycetes</taxon>
        <taxon>Microbotryales</taxon>
        <taxon>Microbotryaceae</taxon>
        <taxon>Microbotryum</taxon>
    </lineage>
</organism>
<feature type="compositionally biased region" description="Polar residues" evidence="1">
    <location>
        <begin position="79"/>
        <end position="93"/>
    </location>
</feature>
<reference evidence="2 3" key="1">
    <citation type="submission" date="2016-11" db="EMBL/GenBank/DDBJ databases">
        <authorList>
            <person name="Jaros S."/>
            <person name="Januszkiewicz K."/>
            <person name="Wedrychowicz H."/>
        </authorList>
    </citation>
    <scope>NUCLEOTIDE SEQUENCE [LARGE SCALE GENOMIC DNA]</scope>
</reference>
<evidence type="ECO:0000313" key="2">
    <source>
        <dbReference type="EMBL" id="SGY85279.1"/>
    </source>
</evidence>
<feature type="compositionally biased region" description="Polar residues" evidence="1">
    <location>
        <begin position="22"/>
        <end position="31"/>
    </location>
</feature>
<dbReference type="EMBL" id="FQNC01000049">
    <property type="protein sequence ID" value="SGY85279.1"/>
    <property type="molecule type" value="Genomic_DNA"/>
</dbReference>
<feature type="compositionally biased region" description="Low complexity" evidence="1">
    <location>
        <begin position="11"/>
        <end position="21"/>
    </location>
</feature>
<feature type="compositionally biased region" description="Polar residues" evidence="1">
    <location>
        <begin position="284"/>
        <end position="295"/>
    </location>
</feature>
<name>A0A2X0PG08_9BASI</name>
<evidence type="ECO:0000313" key="3">
    <source>
        <dbReference type="Proteomes" id="UP000249464"/>
    </source>
</evidence>
<gene>
    <name evidence="2" type="primary">BQ5605_C009g05749</name>
    <name evidence="2" type="ORF">BQ5605_C009G05749</name>
</gene>
<proteinExistence type="predicted"/>
<sequence length="295" mass="31244">MAGGYFHYESDSSVPSSSDRSQACSPTTSLMNHPIGHAGAGAGTTGTRGASLDLSPSSTRSSGTGMMRDPFVDPRLSLDSWSRQSSIESSNGNAYEATHSRGTKGESYYYDDSSDQSGSERPGMRPFMGRSNSDVQRELQDALQDGLPTPRKEEKLTSGSGLASRIMARGESRKSSTTSSTSSSTGSTYSGSTSGGGGLLSQFRTGSGWFAPVVPPEPKLTRAEREQLEKERIEELRNSGANASRNRPSFMKRMSSGVEMMGSFGKDSSGISTSPAKQGRARSGTATTITETYRG</sequence>
<feature type="region of interest" description="Disordered" evidence="1">
    <location>
        <begin position="1"/>
        <end position="204"/>
    </location>
</feature>
<dbReference type="AlphaFoldDB" id="A0A2X0PG08"/>